<keyword evidence="8" id="KW-1185">Reference proteome</keyword>
<evidence type="ECO:0000313" key="7">
    <source>
        <dbReference type="EMBL" id="MBJ6724954.1"/>
    </source>
</evidence>
<keyword evidence="3" id="KW-0677">Repeat</keyword>
<dbReference type="Proteomes" id="UP000636888">
    <property type="component" value="Unassembled WGS sequence"/>
</dbReference>
<reference evidence="7" key="1">
    <citation type="submission" date="2020-12" db="EMBL/GenBank/DDBJ databases">
        <title>Geomonas sp. Red875, isolated from river sediment.</title>
        <authorList>
            <person name="Xu Z."/>
            <person name="Zhang Z."/>
            <person name="Masuda Y."/>
            <person name="Itoh H."/>
            <person name="Senoo K."/>
        </authorList>
    </citation>
    <scope>NUCLEOTIDE SEQUENCE</scope>
    <source>
        <strain evidence="7">Red875</strain>
    </source>
</reference>
<gene>
    <name evidence="7" type="ORF">JFN93_09565</name>
</gene>
<dbReference type="Pfam" id="PF13205">
    <property type="entry name" value="Big_5"/>
    <property type="match status" value="1"/>
</dbReference>
<feature type="domain" description="Bacterial repeat" evidence="6">
    <location>
        <begin position="1126"/>
        <end position="1198"/>
    </location>
</feature>
<dbReference type="SMART" id="SM00612">
    <property type="entry name" value="Kelch"/>
    <property type="match status" value="10"/>
</dbReference>
<evidence type="ECO:0000256" key="2">
    <source>
        <dbReference type="ARBA" id="ARBA00022729"/>
    </source>
</evidence>
<keyword evidence="1" id="KW-0880">Kelch repeat</keyword>
<evidence type="ECO:0000259" key="5">
    <source>
        <dbReference type="Pfam" id="PF13205"/>
    </source>
</evidence>
<evidence type="ECO:0000259" key="6">
    <source>
        <dbReference type="Pfam" id="PF18998"/>
    </source>
</evidence>
<proteinExistence type="predicted"/>
<evidence type="ECO:0000256" key="1">
    <source>
        <dbReference type="ARBA" id="ARBA00022441"/>
    </source>
</evidence>
<feature type="domain" description="Bacterial repeat" evidence="6">
    <location>
        <begin position="151"/>
        <end position="223"/>
    </location>
</feature>
<protein>
    <submittedName>
        <fullName evidence="7">Ig-like domain-containing protein</fullName>
    </submittedName>
</protein>
<dbReference type="Gene3D" id="2.130.10.80">
    <property type="entry name" value="Galactose oxidase/kelch, beta-propeller"/>
    <property type="match status" value="4"/>
</dbReference>
<feature type="domain" description="Bacterial repeat" evidence="6">
    <location>
        <begin position="1278"/>
        <end position="1350"/>
    </location>
</feature>
<dbReference type="Gene3D" id="2.60.40.1220">
    <property type="match status" value="1"/>
</dbReference>
<dbReference type="Pfam" id="PF24681">
    <property type="entry name" value="Kelch_KLHDC2_KLHL20_DRC7"/>
    <property type="match status" value="1"/>
</dbReference>
<dbReference type="InterPro" id="IPR014755">
    <property type="entry name" value="Cu-Rt/internalin_Ig-like"/>
</dbReference>
<feature type="chain" id="PRO_5035244310" evidence="4">
    <location>
        <begin position="35"/>
        <end position="1526"/>
    </location>
</feature>
<dbReference type="RefSeq" id="WP_199383851.1">
    <property type="nucleotide sequence ID" value="NZ_JAEMHM010000007.1"/>
</dbReference>
<accession>A0A8J7IQK7</accession>
<dbReference type="InterPro" id="IPR037293">
    <property type="entry name" value="Gal_Oxidase_central_sf"/>
</dbReference>
<evidence type="ECO:0000256" key="3">
    <source>
        <dbReference type="ARBA" id="ARBA00022737"/>
    </source>
</evidence>
<dbReference type="EMBL" id="JAEMHM010000007">
    <property type="protein sequence ID" value="MBJ6724954.1"/>
    <property type="molecule type" value="Genomic_DNA"/>
</dbReference>
<dbReference type="SUPFAM" id="SSF50965">
    <property type="entry name" value="Galactose oxidase, central domain"/>
    <property type="match status" value="2"/>
</dbReference>
<name>A0A8J7IQK7_9BACT</name>
<dbReference type="Pfam" id="PF01344">
    <property type="entry name" value="Kelch_1"/>
    <property type="match status" value="2"/>
</dbReference>
<evidence type="ECO:0000313" key="8">
    <source>
        <dbReference type="Proteomes" id="UP000636888"/>
    </source>
</evidence>
<dbReference type="SUPFAM" id="SSF117281">
    <property type="entry name" value="Kelch motif"/>
    <property type="match status" value="1"/>
</dbReference>
<comment type="caution">
    <text evidence="7">The sequence shown here is derived from an EMBL/GenBank/DDBJ whole genome shotgun (WGS) entry which is preliminary data.</text>
</comment>
<feature type="domain" description="Bacterial repeat" evidence="6">
    <location>
        <begin position="1204"/>
        <end position="1276"/>
    </location>
</feature>
<organism evidence="7 8">
    <name type="scientific">Geomesophilobacter sediminis</name>
    <dbReference type="NCBI Taxonomy" id="2798584"/>
    <lineage>
        <taxon>Bacteria</taxon>
        <taxon>Pseudomonadati</taxon>
        <taxon>Thermodesulfobacteriota</taxon>
        <taxon>Desulfuromonadia</taxon>
        <taxon>Geobacterales</taxon>
        <taxon>Geobacteraceae</taxon>
        <taxon>Geomesophilobacter</taxon>
    </lineage>
</organism>
<evidence type="ECO:0000256" key="4">
    <source>
        <dbReference type="SAM" id="SignalP"/>
    </source>
</evidence>
<keyword evidence="2 4" id="KW-0732">Signal</keyword>
<dbReference type="InterPro" id="IPR011043">
    <property type="entry name" value="Gal_Oxase/kelch_b-propeller"/>
</dbReference>
<dbReference type="PANTHER" id="PTHR46344">
    <property type="entry name" value="OS02G0202900 PROTEIN"/>
    <property type="match status" value="1"/>
</dbReference>
<dbReference type="InterPro" id="IPR015915">
    <property type="entry name" value="Kelch-typ_b-propeller"/>
</dbReference>
<dbReference type="Pfam" id="PF18998">
    <property type="entry name" value="Flg_new_2"/>
    <property type="match status" value="4"/>
</dbReference>
<dbReference type="InterPro" id="IPR044060">
    <property type="entry name" value="Bacterial_rp_domain"/>
</dbReference>
<dbReference type="Gene3D" id="2.120.10.80">
    <property type="entry name" value="Kelch-type beta propeller"/>
    <property type="match status" value="2"/>
</dbReference>
<dbReference type="InterPro" id="IPR032812">
    <property type="entry name" value="SbsA_Ig"/>
</dbReference>
<feature type="domain" description="SbsA Ig-like" evidence="5">
    <location>
        <begin position="35"/>
        <end position="138"/>
    </location>
</feature>
<dbReference type="NCBIfam" id="TIGR02543">
    <property type="entry name" value="List_Bact_rpt"/>
    <property type="match status" value="1"/>
</dbReference>
<dbReference type="PANTHER" id="PTHR46344:SF27">
    <property type="entry name" value="KELCH REPEAT SUPERFAMILY PROTEIN"/>
    <property type="match status" value="1"/>
</dbReference>
<sequence>MVKQPLFSLSSTASLLLVSLLLAGLFLLPAAALAAPVVSTTVPLSGATGVAPGGQVLAVFSAAVDVTTINSTSFSVKDSTTQAVMPGSVVYNSTSLTATWTPTAALTSGTNYTATLTTAVKDLSGSPLPADFSWSFTTANYYNVTITRLGTGSGVVTSPSGLNCGNFCTTQVTSGGNINLSAQSSPGSNFTGWGGDCSSFGTTISITPTVSAPLNCTANFATIPIFSMTVPRTAHTATLLNDGKVLLVGGSSSQGATASAEIYNPVTQTFSVAGASLASARSRHSATLLQNGTVLVVGGTGGVGSISSAELYDPATGAFTAAAGSLSTSRYNHTATLLNDGTVLIAGGLNGPSVGSPVASAELFHPADGTFTTLNATMTAARYGHTATLLADGRVLIVGGNGSNGTLNSAEIYDPATGVFSPVAAIMTHPRSAHSATLLPDGTVLIVGGSGDAASATSAEVFNPAGPSFTPYGQPAQQHGAPSATLLTDGTVFVFGGGGTPEIYDPAAKAFTAKQTPSSPLRSGHTATQLADGSVLIAGGIDGTVTLDSADLFSVGRGGAAWVTALTAAPVHPALAVGSAGGVPQVLIYGGVNSYRLNPFSGNPVWSELTTGSAVIVTGDPRDLIEHTATALDPTTALIVGGYDATKASTQQTFSTYDFGTNTWAPAGVLSEPRRLHRATALKDGRVLISGGKNDTATLSTTEIYIRPLGAFIPGPALSIPREGHTSTLLADGRVLIAGGGDNAATATAEIFVPDTSSANSTGSFTGSGSMNVARSGHAATLLPDGRVLISGGFGANGVPLTSCEIFDPVSASFSYAGDLLEPRAFHSAVLLPSGIIVISGGTGSLGALSSVEVYDPVLRSFSSSEPMLTGRSGHRAVLVGPDAMLIVGGTSATMPEYYYKADVDFTRRPTLDPVPFPAVKPLLTGTKFAGGSEGGSGSTASSASNYPVAQLQRVDNEQVVPLALGAGSAWSATSYGVKLPDGLARGSYRVTVTRDGIPSEARIIDVAPRVDISAPDGLSFPDTPVGSFSAPKTITFANNGSAPFSVFDFALTTSSIVAGNNFIPASNTCTTDLQPGGSCTLSLIFYPQAAGPVNVSATLPKGTYWTLNGAAATNLALSGNTSGGYTVSVTAGSGGTVSPSGSVSVAANGSAGPFYAYPNTGYHLVGWTGTGGFTSTANPLTVAPVTGNLALTAVFALSTPSSYTVTFVAGSGGSVSQPSLTVTPNAAAGPVQATPDPGYHFVSWTVSGGQTVTTQSITISNVNADLIATANFAPNSYRVTFAAGTGGKVSATSATVNYNGSTGAVTATANTGYHFVSWTGSNDSISTSNPLIVSNVTADVTYTANFAVNSYQITLDPNAVNVQISGPTQVDHGAVTTYTFTPAAGTSVADITVNGKSVIDGTVYGKAVRNSNNSYSYTFSAGAITQALTIGGTAVVPDGVLDPTNTTGIPTVADAWLTMKLSLSKKWTAAQLAHADVAPVFNLASAPNGVVDVGDVLFVLWKAVNQTSPITVGNGGVPKVARKGK</sequence>
<feature type="signal peptide" evidence="4">
    <location>
        <begin position="1"/>
        <end position="34"/>
    </location>
</feature>
<dbReference type="InterPro" id="IPR006652">
    <property type="entry name" value="Kelch_1"/>
</dbReference>
<dbReference type="InterPro" id="IPR013378">
    <property type="entry name" value="InlB-like_B-rpt"/>
</dbReference>